<accession>A0ABT9WV85</accession>
<dbReference type="Gene3D" id="3.10.450.50">
    <property type="match status" value="1"/>
</dbReference>
<dbReference type="RefSeq" id="WP_307231030.1">
    <property type="nucleotide sequence ID" value="NZ_JAUSTT010000020.1"/>
</dbReference>
<dbReference type="SUPFAM" id="SSF54427">
    <property type="entry name" value="NTF2-like"/>
    <property type="match status" value="1"/>
</dbReference>
<reference evidence="2 3" key="1">
    <citation type="submission" date="2023-07" db="EMBL/GenBank/DDBJ databases">
        <title>Genomic Encyclopedia of Type Strains, Phase IV (KMG-IV): sequencing the most valuable type-strain genomes for metagenomic binning, comparative biology and taxonomic classification.</title>
        <authorList>
            <person name="Goeker M."/>
        </authorList>
    </citation>
    <scope>NUCLEOTIDE SEQUENCE [LARGE SCALE GENOMIC DNA]</scope>
    <source>
        <strain evidence="2 3">DSM 23837</strain>
    </source>
</reference>
<sequence length="125" mass="14387">MGYQKALEKYIAATNTHDFTNVKALIAPNAVYWFTNKTCTNTTDIQAFFEETWEMIQDEVYKASDVNWLAVDDNAAACTYTYHWEGFYKGEFKKGSGRATNVFKRIEGEWKLVHEHLSAMPANVK</sequence>
<evidence type="ECO:0000313" key="3">
    <source>
        <dbReference type="Proteomes" id="UP001223586"/>
    </source>
</evidence>
<organism evidence="2 3">
    <name type="scientific">Bacillus chungangensis</name>
    <dbReference type="NCBI Taxonomy" id="587633"/>
    <lineage>
        <taxon>Bacteria</taxon>
        <taxon>Bacillati</taxon>
        <taxon>Bacillota</taxon>
        <taxon>Bacilli</taxon>
        <taxon>Bacillales</taxon>
        <taxon>Bacillaceae</taxon>
        <taxon>Bacillus</taxon>
    </lineage>
</organism>
<evidence type="ECO:0000259" key="1">
    <source>
        <dbReference type="Pfam" id="PF13474"/>
    </source>
</evidence>
<dbReference type="InterPro" id="IPR037401">
    <property type="entry name" value="SnoaL-like"/>
</dbReference>
<dbReference type="Proteomes" id="UP001223586">
    <property type="component" value="Unassembled WGS sequence"/>
</dbReference>
<gene>
    <name evidence="2" type="ORF">J2S08_003098</name>
</gene>
<evidence type="ECO:0000313" key="2">
    <source>
        <dbReference type="EMBL" id="MDQ0177219.1"/>
    </source>
</evidence>
<comment type="caution">
    <text evidence="2">The sequence shown here is derived from an EMBL/GenBank/DDBJ whole genome shotgun (WGS) entry which is preliminary data.</text>
</comment>
<proteinExistence type="predicted"/>
<dbReference type="EMBL" id="JAUSTT010000020">
    <property type="protein sequence ID" value="MDQ0177219.1"/>
    <property type="molecule type" value="Genomic_DNA"/>
</dbReference>
<name>A0ABT9WV85_9BACI</name>
<feature type="domain" description="SnoaL-like" evidence="1">
    <location>
        <begin position="5"/>
        <end position="121"/>
    </location>
</feature>
<keyword evidence="3" id="KW-1185">Reference proteome</keyword>
<protein>
    <submittedName>
        <fullName evidence="2">Ketosteroid isomerase-like protein</fullName>
    </submittedName>
</protein>
<dbReference type="Pfam" id="PF13474">
    <property type="entry name" value="SnoaL_3"/>
    <property type="match status" value="1"/>
</dbReference>
<dbReference type="InterPro" id="IPR032710">
    <property type="entry name" value="NTF2-like_dom_sf"/>
</dbReference>